<dbReference type="AlphaFoldDB" id="W9WC62"/>
<sequence length="503" mass="57655">MSVASTLFARGSDKLYLAILLVCVVVISCLNGPFASLFQANTDEVDDFVYRATGIEGDIHLSDFELGDIAEDALPKGAVSHFYEGEWEPPGIPDLDPQRNKIVGEFINAIMDPKDRTFPRLRCPRPIKERYEILRRRRNFATRWDTPPRRWFFALNLYQCSHVLPRLMASVVEAIRFLRPEDCVLSIVGGRSNDGTTEILAKLREEIEAMNVTYYFSTSDVDPLKSGNDRITELAILRNLVMDPLVRQPELYDPDTTVIFLNDVSICTDDILELVYQKVYQKADMTCAMDWVDQGETFYDSWICRGMSGDMFIEIPQSGSFEFKHNLFWNDPDTKTRFETKLPFQVYSCWNGGAVFTAKPLLEHNVTFRASYKDECYMGEPTLLCKDFWKHGHGRIAVVPSVNIGYNDDESRGTKKKFGYATEIIHRAEDEMGLGKYSKIHWQDTPPDLIKCEPDWQHPTWVRWDEAKEQLPFDWTHSGYFNAEKATEEGVSFEDGGAADPDP</sequence>
<evidence type="ECO:0008006" key="4">
    <source>
        <dbReference type="Google" id="ProtNLM"/>
    </source>
</evidence>
<dbReference type="VEuPathDB" id="FungiDB:A1O7_01879"/>
<dbReference type="GeneID" id="19176490"/>
<comment type="caution">
    <text evidence="2">The sequence shown here is derived from an EMBL/GenBank/DDBJ whole genome shotgun (WGS) entry which is preliminary data.</text>
</comment>
<gene>
    <name evidence="2" type="ORF">A1O7_01879</name>
</gene>
<keyword evidence="1" id="KW-0472">Membrane</keyword>
<dbReference type="OrthoDB" id="262547at2759"/>
<dbReference type="InterPro" id="IPR021047">
    <property type="entry name" value="Mannosyltransferase_CMT1"/>
</dbReference>
<dbReference type="Pfam" id="PF11735">
    <property type="entry name" value="CAP59_mtransfer"/>
    <property type="match status" value="1"/>
</dbReference>
<name>W9WC62_9EURO</name>
<dbReference type="PANTHER" id="PTHR34144:SF5">
    <property type="entry name" value="ALPHA-1,3-MANNOSYLTRANSFERASE CMT1"/>
    <property type="match status" value="1"/>
</dbReference>
<feature type="transmembrane region" description="Helical" evidence="1">
    <location>
        <begin position="15"/>
        <end position="34"/>
    </location>
</feature>
<protein>
    <recommendedName>
        <fullName evidence="4">Alpha-1,3-mannosyltransferase CMT1</fullName>
    </recommendedName>
</protein>
<evidence type="ECO:0000313" key="3">
    <source>
        <dbReference type="Proteomes" id="UP000019473"/>
    </source>
</evidence>
<dbReference type="HOGENOM" id="CLU_036740_1_1_1"/>
<dbReference type="PANTHER" id="PTHR34144">
    <property type="entry name" value="CHROMOSOME 8, WHOLE GENOME SHOTGUN SEQUENCE"/>
    <property type="match status" value="1"/>
</dbReference>
<keyword evidence="1" id="KW-1133">Transmembrane helix</keyword>
<evidence type="ECO:0000256" key="1">
    <source>
        <dbReference type="SAM" id="Phobius"/>
    </source>
</evidence>
<dbReference type="EMBL" id="AMGW01000001">
    <property type="protein sequence ID" value="EXJ65538.1"/>
    <property type="molecule type" value="Genomic_DNA"/>
</dbReference>
<organism evidence="2 3">
    <name type="scientific">Cladophialophora yegresii CBS 114405</name>
    <dbReference type="NCBI Taxonomy" id="1182544"/>
    <lineage>
        <taxon>Eukaryota</taxon>
        <taxon>Fungi</taxon>
        <taxon>Dikarya</taxon>
        <taxon>Ascomycota</taxon>
        <taxon>Pezizomycotina</taxon>
        <taxon>Eurotiomycetes</taxon>
        <taxon>Chaetothyriomycetidae</taxon>
        <taxon>Chaetothyriales</taxon>
        <taxon>Herpotrichiellaceae</taxon>
        <taxon>Cladophialophora</taxon>
    </lineage>
</organism>
<dbReference type="eggNOG" id="ENOG502QRBX">
    <property type="taxonomic scope" value="Eukaryota"/>
</dbReference>
<dbReference type="RefSeq" id="XP_007754105.1">
    <property type="nucleotide sequence ID" value="XM_007755915.1"/>
</dbReference>
<keyword evidence="3" id="KW-1185">Reference proteome</keyword>
<accession>W9WC62</accession>
<reference evidence="2 3" key="1">
    <citation type="submission" date="2013-03" db="EMBL/GenBank/DDBJ databases">
        <title>The Genome Sequence of Cladophialophora yegresii CBS 114405.</title>
        <authorList>
            <consortium name="The Broad Institute Genomics Platform"/>
            <person name="Cuomo C."/>
            <person name="de Hoog S."/>
            <person name="Gorbushina A."/>
            <person name="Walker B."/>
            <person name="Young S.K."/>
            <person name="Zeng Q."/>
            <person name="Gargeya S."/>
            <person name="Fitzgerald M."/>
            <person name="Haas B."/>
            <person name="Abouelleil A."/>
            <person name="Allen A.W."/>
            <person name="Alvarado L."/>
            <person name="Arachchi H.M."/>
            <person name="Berlin A.M."/>
            <person name="Chapman S.B."/>
            <person name="Gainer-Dewar J."/>
            <person name="Goldberg J."/>
            <person name="Griggs A."/>
            <person name="Gujja S."/>
            <person name="Hansen M."/>
            <person name="Howarth C."/>
            <person name="Imamovic A."/>
            <person name="Ireland A."/>
            <person name="Larimer J."/>
            <person name="McCowan C."/>
            <person name="Murphy C."/>
            <person name="Pearson M."/>
            <person name="Poon T.W."/>
            <person name="Priest M."/>
            <person name="Roberts A."/>
            <person name="Saif S."/>
            <person name="Shea T."/>
            <person name="Sisk P."/>
            <person name="Sykes S."/>
            <person name="Wortman J."/>
            <person name="Nusbaum C."/>
            <person name="Birren B."/>
        </authorList>
    </citation>
    <scope>NUCLEOTIDE SEQUENCE [LARGE SCALE GENOMIC DNA]</scope>
    <source>
        <strain evidence="2 3">CBS 114405</strain>
    </source>
</reference>
<proteinExistence type="predicted"/>
<evidence type="ECO:0000313" key="2">
    <source>
        <dbReference type="EMBL" id="EXJ65538.1"/>
    </source>
</evidence>
<dbReference type="Proteomes" id="UP000019473">
    <property type="component" value="Unassembled WGS sequence"/>
</dbReference>
<keyword evidence="1" id="KW-0812">Transmembrane</keyword>